<keyword evidence="1" id="KW-0472">Membrane</keyword>
<proteinExistence type="predicted"/>
<evidence type="ECO:0000313" key="3">
    <source>
        <dbReference type="Proteomes" id="UP000294335"/>
    </source>
</evidence>
<dbReference type="RefSeq" id="WP_133975473.1">
    <property type="nucleotide sequence ID" value="NZ_OPYN01000179.1"/>
</dbReference>
<dbReference type="Proteomes" id="UP000294335">
    <property type="component" value="Unassembled WGS sequence"/>
</dbReference>
<keyword evidence="3" id="KW-1185">Reference proteome</keyword>
<keyword evidence="1" id="KW-1133">Transmembrane helix</keyword>
<dbReference type="AlphaFoldDB" id="A0AAQ1SV91"/>
<comment type="caution">
    <text evidence="2">The sequence shown here is derived from an EMBL/GenBank/DDBJ whole genome shotgun (WGS) entry which is preliminary data.</text>
</comment>
<evidence type="ECO:0000256" key="1">
    <source>
        <dbReference type="SAM" id="Phobius"/>
    </source>
</evidence>
<feature type="transmembrane region" description="Helical" evidence="1">
    <location>
        <begin position="41"/>
        <end position="61"/>
    </location>
</feature>
<sequence length="310" mass="35283">MKSIFLPPMPFLLPLFAILIGIAWACYEIVVKNLNSKDIAFSFAALAAAFVMFYLNVCLGLEEKKKEESIKLHMTISNDCVIDVFSLLPFKSKFIIFNREALSLACIQTLAKYSDGSKVLIPENALNEDDGLADATKFFLLNCIFGYWLDDYADWQMKKKLYKGSYLSSFRNSKDDKSDDTFISKDEIDRVIGNFGKGFSLSDKVRMTKGLTLPPNTTLSMSGDKVSLENPFVKFEFSIDVANSLEVAYPEVCKDGKVMFHLGHEHSNLNYEANIDITITMKRERQGSIEYAKYEEWTNRLVEFFKSGFE</sequence>
<keyword evidence="1" id="KW-0812">Transmembrane</keyword>
<gene>
    <name evidence="2" type="ORF">JV551A3_V1_1790013</name>
</gene>
<dbReference type="EMBL" id="OPYN01000179">
    <property type="protein sequence ID" value="SPO62578.1"/>
    <property type="molecule type" value="Genomic_DNA"/>
</dbReference>
<evidence type="ECO:0000313" key="2">
    <source>
        <dbReference type="EMBL" id="SPO62578.1"/>
    </source>
</evidence>
<reference evidence="2 3" key="1">
    <citation type="submission" date="2018-02" db="EMBL/GenBank/DDBJ databases">
        <authorList>
            <person name="Dubost A."/>
        </authorList>
    </citation>
    <scope>NUCLEOTIDE SEQUENCE [LARGE SCALE GENOMIC DNA]</scope>
    <source>
        <strain evidence="3">JV551A3</strain>
    </source>
</reference>
<protein>
    <submittedName>
        <fullName evidence="2">Uncharacterized protein</fullName>
    </submittedName>
</protein>
<accession>A0AAQ1SV91</accession>
<name>A0AAQ1SV91_9PSED</name>
<organism evidence="2 3">
    <name type="scientific">Pseudomonas inefficax</name>
    <dbReference type="NCBI Taxonomy" id="2078786"/>
    <lineage>
        <taxon>Bacteria</taxon>
        <taxon>Pseudomonadati</taxon>
        <taxon>Pseudomonadota</taxon>
        <taxon>Gammaproteobacteria</taxon>
        <taxon>Pseudomonadales</taxon>
        <taxon>Pseudomonadaceae</taxon>
        <taxon>Pseudomonas</taxon>
    </lineage>
</organism>